<proteinExistence type="predicted"/>
<evidence type="ECO:0000313" key="2">
    <source>
        <dbReference type="EMBL" id="RHN45461.1"/>
    </source>
</evidence>
<evidence type="ECO:0000313" key="3">
    <source>
        <dbReference type="Proteomes" id="UP000265566"/>
    </source>
</evidence>
<dbReference type="Gramene" id="rna39805">
    <property type="protein sequence ID" value="RHN45461.1"/>
    <property type="gene ID" value="gene39805"/>
</dbReference>
<keyword evidence="1" id="KW-0732">Signal</keyword>
<dbReference type="AlphaFoldDB" id="A0A396GZ08"/>
<organism evidence="2 3">
    <name type="scientific">Medicago truncatula</name>
    <name type="common">Barrel medic</name>
    <name type="synonym">Medicago tribuloides</name>
    <dbReference type="NCBI Taxonomy" id="3880"/>
    <lineage>
        <taxon>Eukaryota</taxon>
        <taxon>Viridiplantae</taxon>
        <taxon>Streptophyta</taxon>
        <taxon>Embryophyta</taxon>
        <taxon>Tracheophyta</taxon>
        <taxon>Spermatophyta</taxon>
        <taxon>Magnoliopsida</taxon>
        <taxon>eudicotyledons</taxon>
        <taxon>Gunneridae</taxon>
        <taxon>Pentapetalae</taxon>
        <taxon>rosids</taxon>
        <taxon>fabids</taxon>
        <taxon>Fabales</taxon>
        <taxon>Fabaceae</taxon>
        <taxon>Papilionoideae</taxon>
        <taxon>50 kb inversion clade</taxon>
        <taxon>NPAAA clade</taxon>
        <taxon>Hologalegina</taxon>
        <taxon>IRL clade</taxon>
        <taxon>Trifolieae</taxon>
        <taxon>Medicago</taxon>
    </lineage>
</organism>
<accession>A0A396GZ08</accession>
<gene>
    <name evidence="2" type="ORF">MtrunA17_Chr7g0231471</name>
</gene>
<reference evidence="3" key="1">
    <citation type="journal article" date="2018" name="Nat. Plants">
        <title>Whole-genome landscape of Medicago truncatula symbiotic genes.</title>
        <authorList>
            <person name="Pecrix Y."/>
            <person name="Staton S.E."/>
            <person name="Sallet E."/>
            <person name="Lelandais-Briere C."/>
            <person name="Moreau S."/>
            <person name="Carrere S."/>
            <person name="Blein T."/>
            <person name="Jardinaud M.F."/>
            <person name="Latrasse D."/>
            <person name="Zouine M."/>
            <person name="Zahm M."/>
            <person name="Kreplak J."/>
            <person name="Mayjonade B."/>
            <person name="Satge C."/>
            <person name="Perez M."/>
            <person name="Cauet S."/>
            <person name="Marande W."/>
            <person name="Chantry-Darmon C."/>
            <person name="Lopez-Roques C."/>
            <person name="Bouchez O."/>
            <person name="Berard A."/>
            <person name="Debelle F."/>
            <person name="Munos S."/>
            <person name="Bendahmane A."/>
            <person name="Berges H."/>
            <person name="Niebel A."/>
            <person name="Buitink J."/>
            <person name="Frugier F."/>
            <person name="Benhamed M."/>
            <person name="Crespi M."/>
            <person name="Gouzy J."/>
            <person name="Gamas P."/>
        </authorList>
    </citation>
    <scope>NUCLEOTIDE SEQUENCE [LARGE SCALE GENOMIC DNA]</scope>
    <source>
        <strain evidence="3">cv. Jemalong A17</strain>
    </source>
</reference>
<evidence type="ECO:0008006" key="4">
    <source>
        <dbReference type="Google" id="ProtNLM"/>
    </source>
</evidence>
<sequence length="154" mass="16021">MVVVLVHCFSELVLSIEAIEVEVKPVIPNSLSYVSSVTCWLCLPKVALPLILWSLPLPATCATLPRFAADAARIPPSSCVAATTALQDPTGVWPPTMHDPIPDLGTGSIAWVLCSLVVLEQGTNASTAMPLEAAVAAAMAAARCGSSHGTNMFP</sequence>
<feature type="chain" id="PRO_5017410630" description="Transmembrane protein" evidence="1">
    <location>
        <begin position="19"/>
        <end position="154"/>
    </location>
</feature>
<feature type="signal peptide" evidence="1">
    <location>
        <begin position="1"/>
        <end position="18"/>
    </location>
</feature>
<protein>
    <recommendedName>
        <fullName evidence="4">Transmembrane protein</fullName>
    </recommendedName>
</protein>
<dbReference type="EMBL" id="PSQE01000007">
    <property type="protein sequence ID" value="RHN45461.1"/>
    <property type="molecule type" value="Genomic_DNA"/>
</dbReference>
<name>A0A396GZ08_MEDTR</name>
<comment type="caution">
    <text evidence="2">The sequence shown here is derived from an EMBL/GenBank/DDBJ whole genome shotgun (WGS) entry which is preliminary data.</text>
</comment>
<evidence type="ECO:0000256" key="1">
    <source>
        <dbReference type="SAM" id="SignalP"/>
    </source>
</evidence>
<dbReference type="Proteomes" id="UP000265566">
    <property type="component" value="Chromosome 7"/>
</dbReference>